<reference evidence="1" key="1">
    <citation type="journal article" date="2016" name="Angew. Chem. Int. Ed. Engl.">
        <title>Heterologous Production of Fungal Maleidrides Reveals the Cryptic Cyclization Involved in their Biosynthesis.</title>
        <authorList>
            <person name="Williams K."/>
            <person name="Szwalbe A.J."/>
            <person name="Mulholland N.P."/>
            <person name="Vincent J.L."/>
            <person name="Bailey A.M."/>
            <person name="Willis C.L."/>
            <person name="Simpson T.J."/>
            <person name="Cox R.J."/>
        </authorList>
    </citation>
    <scope>NUCLEOTIDE SEQUENCE</scope>
    <source>
        <strain evidence="1">IMI40021</strain>
    </source>
</reference>
<evidence type="ECO:0000313" key="1">
    <source>
        <dbReference type="EMBL" id="ANF07295.1"/>
    </source>
</evidence>
<accession>A0A172WCW6</accession>
<protein>
    <submittedName>
        <fullName evidence="1">YCII-related domain protein</fullName>
    </submittedName>
</protein>
<dbReference type="EMBL" id="KU928136">
    <property type="protein sequence ID" value="ANF07295.1"/>
    <property type="molecule type" value="Genomic_DNA"/>
</dbReference>
<dbReference type="AlphaFoldDB" id="A0A172WCW6"/>
<proteinExistence type="predicted"/>
<gene>
    <name evidence="1" type="primary">bfR7</name>
</gene>
<dbReference type="Gene3D" id="3.30.70.1060">
    <property type="entry name" value="Dimeric alpha+beta barrel"/>
    <property type="match status" value="1"/>
</dbReference>
<organism evidence="1">
    <name type="scientific">Paecilomyces fulvus</name>
    <dbReference type="NCBI Taxonomy" id="89137"/>
    <lineage>
        <taxon>Eukaryota</taxon>
        <taxon>Fungi</taxon>
        <taxon>Dikarya</taxon>
        <taxon>Ascomycota</taxon>
        <taxon>Pezizomycotina</taxon>
        <taxon>Eurotiomycetes</taxon>
        <taxon>Eurotiomycetidae</taxon>
        <taxon>Eurotiales</taxon>
        <taxon>Thermoascaceae</taxon>
        <taxon>Paecilomyces</taxon>
    </lineage>
</organism>
<sequence>MFLSQLSRRCLLRKTAIPDYLRHGVSTKGTTHHEYFVVVWDRHKVHRTDTITSDLIPPLYTFAGEMIDNKSSIISDAKKPNICGNAFSCIAESPDEVRKKMMESVYYQKGIWDMDSVQISALETVHTGDFVADS</sequence>
<name>A0A172WCW6_9EURO</name>